<comment type="caution">
    <text evidence="2">The sequence shown here is derived from an EMBL/GenBank/DDBJ whole genome shotgun (WGS) entry which is preliminary data.</text>
</comment>
<dbReference type="PANTHER" id="PTHR46033">
    <property type="entry name" value="PROTEIN MAIN-LIKE 2"/>
    <property type="match status" value="1"/>
</dbReference>
<feature type="domain" description="Aminotransferase-like plant mobile" evidence="1">
    <location>
        <begin position="65"/>
        <end position="159"/>
    </location>
</feature>
<organism evidence="2 3">
    <name type="scientific">Gossypium stocksii</name>
    <dbReference type="NCBI Taxonomy" id="47602"/>
    <lineage>
        <taxon>Eukaryota</taxon>
        <taxon>Viridiplantae</taxon>
        <taxon>Streptophyta</taxon>
        <taxon>Embryophyta</taxon>
        <taxon>Tracheophyta</taxon>
        <taxon>Spermatophyta</taxon>
        <taxon>Magnoliopsida</taxon>
        <taxon>eudicotyledons</taxon>
        <taxon>Gunneridae</taxon>
        <taxon>Pentapetalae</taxon>
        <taxon>rosids</taxon>
        <taxon>malvids</taxon>
        <taxon>Malvales</taxon>
        <taxon>Malvaceae</taxon>
        <taxon>Malvoideae</taxon>
        <taxon>Gossypium</taxon>
    </lineage>
</organism>
<dbReference type="Pfam" id="PF10536">
    <property type="entry name" value="PMD"/>
    <property type="match status" value="2"/>
</dbReference>
<dbReference type="PANTHER" id="PTHR46033:SF8">
    <property type="entry name" value="PROTEIN MAINTENANCE OF MERISTEMS-LIKE"/>
    <property type="match status" value="1"/>
</dbReference>
<keyword evidence="3" id="KW-1185">Reference proteome</keyword>
<proteinExistence type="predicted"/>
<dbReference type="OrthoDB" id="784956at2759"/>
<reference evidence="2 3" key="1">
    <citation type="journal article" date="2021" name="Plant Biotechnol. J.">
        <title>Multi-omics assisted identification of the key and species-specific regulatory components of drought-tolerant mechanisms in Gossypium stocksii.</title>
        <authorList>
            <person name="Yu D."/>
            <person name="Ke L."/>
            <person name="Zhang D."/>
            <person name="Wu Y."/>
            <person name="Sun Y."/>
            <person name="Mei J."/>
            <person name="Sun J."/>
            <person name="Sun Y."/>
        </authorList>
    </citation>
    <scope>NUCLEOTIDE SEQUENCE [LARGE SCALE GENOMIC DNA]</scope>
    <source>
        <strain evidence="3">cv. E1</strain>
        <tissue evidence="2">Leaf</tissue>
    </source>
</reference>
<protein>
    <recommendedName>
        <fullName evidence="1">Aminotransferase-like plant mobile domain-containing protein</fullName>
    </recommendedName>
</protein>
<sequence>MATLIRTFELRPDLVSTLVERWHPETHTFHLPCGECIIILEAVALQLELPVDKAIVKGLSKGEIFVVYRQMIEACIGEVFVWMTYIATHAASVTPRSAYHHSYVWCIKAPIINFSTIEWYNSDRVLRKFDGTQDVPDFLFNLNHVHDINKKEKYAKNWALKHQR</sequence>
<evidence type="ECO:0000259" key="1">
    <source>
        <dbReference type="Pfam" id="PF10536"/>
    </source>
</evidence>
<accession>A0A9D3WK28</accession>
<evidence type="ECO:0000313" key="3">
    <source>
        <dbReference type="Proteomes" id="UP000828251"/>
    </source>
</evidence>
<dbReference type="Proteomes" id="UP000828251">
    <property type="component" value="Unassembled WGS sequence"/>
</dbReference>
<feature type="domain" description="Aminotransferase-like plant mobile" evidence="1">
    <location>
        <begin position="4"/>
        <end position="52"/>
    </location>
</feature>
<dbReference type="EMBL" id="JAIQCV010000001">
    <property type="protein sequence ID" value="KAH1130133.1"/>
    <property type="molecule type" value="Genomic_DNA"/>
</dbReference>
<dbReference type="GO" id="GO:0010073">
    <property type="term" value="P:meristem maintenance"/>
    <property type="evidence" value="ECO:0007669"/>
    <property type="project" value="InterPro"/>
</dbReference>
<dbReference type="InterPro" id="IPR044824">
    <property type="entry name" value="MAIN-like"/>
</dbReference>
<name>A0A9D3WK28_9ROSI</name>
<dbReference type="AlphaFoldDB" id="A0A9D3WK28"/>
<gene>
    <name evidence="2" type="ORF">J1N35_001511</name>
</gene>
<dbReference type="InterPro" id="IPR019557">
    <property type="entry name" value="AminoTfrase-like_pln_mobile"/>
</dbReference>
<evidence type="ECO:0000313" key="2">
    <source>
        <dbReference type="EMBL" id="KAH1130133.1"/>
    </source>
</evidence>